<sequence length="116" mass="12816">MIISRQMDLIANLPTIDVAELNASIGILTSLFCKSPYSSDQNTCVRLSVHHLEVPESGHVKVIREECWLDVSKFVGMTVDKSGLNSYQAVRLETTQSGSWSPNSAFKAQDPVLHEP</sequence>
<gene>
    <name evidence="2" type="ORF">VNO77_19337</name>
</gene>
<evidence type="ECO:0000313" key="2">
    <source>
        <dbReference type="EMBL" id="KAK7338709.1"/>
    </source>
</evidence>
<comment type="caution">
    <text evidence="2">The sequence shown here is derived from an EMBL/GenBank/DDBJ whole genome shotgun (WGS) entry which is preliminary data.</text>
</comment>
<keyword evidence="3" id="KW-1185">Reference proteome</keyword>
<dbReference type="EMBL" id="JAYMYQ010000004">
    <property type="protein sequence ID" value="KAK7338709.1"/>
    <property type="molecule type" value="Genomic_DNA"/>
</dbReference>
<organism evidence="2 3">
    <name type="scientific">Canavalia gladiata</name>
    <name type="common">Sword bean</name>
    <name type="synonym">Dolichos gladiatus</name>
    <dbReference type="NCBI Taxonomy" id="3824"/>
    <lineage>
        <taxon>Eukaryota</taxon>
        <taxon>Viridiplantae</taxon>
        <taxon>Streptophyta</taxon>
        <taxon>Embryophyta</taxon>
        <taxon>Tracheophyta</taxon>
        <taxon>Spermatophyta</taxon>
        <taxon>Magnoliopsida</taxon>
        <taxon>eudicotyledons</taxon>
        <taxon>Gunneridae</taxon>
        <taxon>Pentapetalae</taxon>
        <taxon>rosids</taxon>
        <taxon>fabids</taxon>
        <taxon>Fabales</taxon>
        <taxon>Fabaceae</taxon>
        <taxon>Papilionoideae</taxon>
        <taxon>50 kb inversion clade</taxon>
        <taxon>NPAAA clade</taxon>
        <taxon>indigoferoid/millettioid clade</taxon>
        <taxon>Phaseoleae</taxon>
        <taxon>Canavalia</taxon>
    </lineage>
</organism>
<dbReference type="AlphaFoldDB" id="A0AAN9LQS0"/>
<proteinExistence type="predicted"/>
<evidence type="ECO:0000256" key="1">
    <source>
        <dbReference type="SAM" id="MobiDB-lite"/>
    </source>
</evidence>
<reference evidence="2 3" key="1">
    <citation type="submission" date="2024-01" db="EMBL/GenBank/DDBJ databases">
        <title>The genomes of 5 underutilized Papilionoideae crops provide insights into root nodulation and disease resistanc.</title>
        <authorList>
            <person name="Jiang F."/>
        </authorList>
    </citation>
    <scope>NUCLEOTIDE SEQUENCE [LARGE SCALE GENOMIC DNA]</scope>
    <source>
        <strain evidence="2">LVBAO_FW01</strain>
        <tissue evidence="2">Leaves</tissue>
    </source>
</reference>
<dbReference type="Proteomes" id="UP001367508">
    <property type="component" value="Unassembled WGS sequence"/>
</dbReference>
<feature type="region of interest" description="Disordered" evidence="1">
    <location>
        <begin position="95"/>
        <end position="116"/>
    </location>
</feature>
<feature type="compositionally biased region" description="Polar residues" evidence="1">
    <location>
        <begin position="95"/>
        <end position="106"/>
    </location>
</feature>
<evidence type="ECO:0000313" key="3">
    <source>
        <dbReference type="Proteomes" id="UP001367508"/>
    </source>
</evidence>
<protein>
    <submittedName>
        <fullName evidence="2">Uncharacterized protein</fullName>
    </submittedName>
</protein>
<accession>A0AAN9LQS0</accession>
<name>A0AAN9LQS0_CANGL</name>